<dbReference type="SUPFAM" id="SSF54427">
    <property type="entry name" value="NTF2-like"/>
    <property type="match status" value="1"/>
</dbReference>
<reference evidence="2 3" key="1">
    <citation type="submission" date="2023-07" db="EMBL/GenBank/DDBJ databases">
        <authorList>
            <person name="Girao M."/>
            <person name="Carvalho M.F."/>
        </authorList>
    </citation>
    <scope>NUCLEOTIDE SEQUENCE [LARGE SCALE GENOMIC DNA]</scope>
    <source>
        <strain evidence="2 3">66/93</strain>
    </source>
</reference>
<gene>
    <name evidence="2" type="ORF">Q8A49_02160</name>
</gene>
<proteinExistence type="predicted"/>
<organism evidence="2 3">
    <name type="scientific">Nocardiopsis tropica</name>
    <dbReference type="NCBI Taxonomy" id="109330"/>
    <lineage>
        <taxon>Bacteria</taxon>
        <taxon>Bacillati</taxon>
        <taxon>Actinomycetota</taxon>
        <taxon>Actinomycetes</taxon>
        <taxon>Streptosporangiales</taxon>
        <taxon>Nocardiopsidaceae</taxon>
        <taxon>Nocardiopsis</taxon>
    </lineage>
</organism>
<evidence type="ECO:0000259" key="1">
    <source>
        <dbReference type="Pfam" id="PF13577"/>
    </source>
</evidence>
<sequence length="174" mass="19519">MSPARDGVRPGPADAAGTVRRLALLEDRMRALEDLAVKESLRELLVRGWRALDMRDWDAWIDCWAEDAVLEFGPWKAVRGREEILRTVRDAEEAYAHMQHHLLNTAFEVAGDRATGIGYMWFVAVGEAAVPGGPFQMGGPYDWDFVRTEAGWLVARQRLGVWWRAGEDPVGGLS</sequence>
<dbReference type="Proteomes" id="UP001348641">
    <property type="component" value="Unassembled WGS sequence"/>
</dbReference>
<dbReference type="InterPro" id="IPR032710">
    <property type="entry name" value="NTF2-like_dom_sf"/>
</dbReference>
<accession>A0ABU7KJ20</accession>
<dbReference type="EMBL" id="JAUUCC010000003">
    <property type="protein sequence ID" value="MEE2049296.1"/>
    <property type="molecule type" value="Genomic_DNA"/>
</dbReference>
<dbReference type="CDD" id="cd00531">
    <property type="entry name" value="NTF2_like"/>
    <property type="match status" value="1"/>
</dbReference>
<comment type="caution">
    <text evidence="2">The sequence shown here is derived from an EMBL/GenBank/DDBJ whole genome shotgun (WGS) entry which is preliminary data.</text>
</comment>
<protein>
    <submittedName>
        <fullName evidence="2">Nuclear transport factor 2 family protein</fullName>
    </submittedName>
</protein>
<dbReference type="Pfam" id="PF13577">
    <property type="entry name" value="SnoaL_4"/>
    <property type="match status" value="1"/>
</dbReference>
<dbReference type="Gene3D" id="3.10.450.50">
    <property type="match status" value="1"/>
</dbReference>
<feature type="domain" description="SnoaL-like" evidence="1">
    <location>
        <begin position="34"/>
        <end position="156"/>
    </location>
</feature>
<name>A0ABU7KJ20_9ACTN</name>
<evidence type="ECO:0000313" key="3">
    <source>
        <dbReference type="Proteomes" id="UP001348641"/>
    </source>
</evidence>
<dbReference type="RefSeq" id="WP_330156587.1">
    <property type="nucleotide sequence ID" value="NZ_BAAAJA010000010.1"/>
</dbReference>
<evidence type="ECO:0000313" key="2">
    <source>
        <dbReference type="EMBL" id="MEE2049296.1"/>
    </source>
</evidence>
<dbReference type="InterPro" id="IPR037401">
    <property type="entry name" value="SnoaL-like"/>
</dbReference>